<dbReference type="Gene3D" id="1.10.510.10">
    <property type="entry name" value="Transferase(Phosphotransferase) domain 1"/>
    <property type="match status" value="1"/>
</dbReference>
<dbReference type="GO" id="GO:0030688">
    <property type="term" value="C:preribosome, small subunit precursor"/>
    <property type="evidence" value="ECO:0007669"/>
    <property type="project" value="TreeGrafter"/>
</dbReference>
<reference evidence="11" key="1">
    <citation type="submission" date="2025-08" db="UniProtKB">
        <authorList>
            <consortium name="RefSeq"/>
        </authorList>
    </citation>
    <scope>IDENTIFICATION</scope>
    <source>
        <tissue evidence="11">Young leaves</tissue>
    </source>
</reference>
<dbReference type="InterPro" id="IPR018934">
    <property type="entry name" value="RIO_dom"/>
</dbReference>
<keyword evidence="10" id="KW-1185">Reference proteome</keyword>
<dbReference type="GO" id="GO:0004674">
    <property type="term" value="F:protein serine/threonine kinase activity"/>
    <property type="evidence" value="ECO:0007669"/>
    <property type="project" value="UniProtKB-KW"/>
</dbReference>
<dbReference type="GO" id="GO:0005829">
    <property type="term" value="C:cytosol"/>
    <property type="evidence" value="ECO:0007669"/>
    <property type="project" value="TreeGrafter"/>
</dbReference>
<evidence type="ECO:0000313" key="11">
    <source>
        <dbReference type="RefSeq" id="XP_023005600.1"/>
    </source>
</evidence>
<name>A0A6J1KXU3_CUCMA</name>
<evidence type="ECO:0000259" key="9">
    <source>
        <dbReference type="Pfam" id="PF01163"/>
    </source>
</evidence>
<dbReference type="AlphaFoldDB" id="A0A6J1KXU3"/>
<gene>
    <name evidence="11" type="primary">LOC111498539</name>
</gene>
<dbReference type="Proteomes" id="UP000504608">
    <property type="component" value="Unplaced"/>
</dbReference>
<sequence length="134" mass="15362">MIDFPQMVSVSHRNAQMYFDRDVECIFKFFRKRFNMSFHETVDDENDVEIDNDEGARPCFSSISKGAGSLDKELAASGFTLKDQEDIEKFFEGGIEGDADSGDEEAESFKFDEMDTNVVEQHLHMSDEVFILSF</sequence>
<evidence type="ECO:0000256" key="5">
    <source>
        <dbReference type="ARBA" id="ARBA00022777"/>
    </source>
</evidence>
<comment type="catalytic activity">
    <reaction evidence="8">
        <text>L-seryl-[protein] + ATP = O-phospho-L-seryl-[protein] + ADP + H(+)</text>
        <dbReference type="Rhea" id="RHEA:17989"/>
        <dbReference type="Rhea" id="RHEA-COMP:9863"/>
        <dbReference type="Rhea" id="RHEA-COMP:11604"/>
        <dbReference type="ChEBI" id="CHEBI:15378"/>
        <dbReference type="ChEBI" id="CHEBI:29999"/>
        <dbReference type="ChEBI" id="CHEBI:30616"/>
        <dbReference type="ChEBI" id="CHEBI:83421"/>
        <dbReference type="ChEBI" id="CHEBI:456216"/>
        <dbReference type="EC" id="2.7.11.1"/>
    </reaction>
</comment>
<accession>A0A6J1KXU3</accession>
<evidence type="ECO:0000256" key="6">
    <source>
        <dbReference type="ARBA" id="ARBA00022840"/>
    </source>
</evidence>
<dbReference type="RefSeq" id="XP_023005600.1">
    <property type="nucleotide sequence ID" value="XM_023149832.1"/>
</dbReference>
<dbReference type="Pfam" id="PF01163">
    <property type="entry name" value="RIO1"/>
    <property type="match status" value="1"/>
</dbReference>
<comment type="catalytic activity">
    <reaction evidence="7">
        <text>L-threonyl-[protein] + ATP = O-phospho-L-threonyl-[protein] + ADP + H(+)</text>
        <dbReference type="Rhea" id="RHEA:46608"/>
        <dbReference type="Rhea" id="RHEA-COMP:11060"/>
        <dbReference type="Rhea" id="RHEA-COMP:11605"/>
        <dbReference type="ChEBI" id="CHEBI:15378"/>
        <dbReference type="ChEBI" id="CHEBI:30013"/>
        <dbReference type="ChEBI" id="CHEBI:30616"/>
        <dbReference type="ChEBI" id="CHEBI:61977"/>
        <dbReference type="ChEBI" id="CHEBI:456216"/>
        <dbReference type="EC" id="2.7.11.1"/>
    </reaction>
</comment>
<dbReference type="EC" id="2.7.11.1" evidence="1"/>
<dbReference type="GO" id="GO:0030490">
    <property type="term" value="P:maturation of SSU-rRNA"/>
    <property type="evidence" value="ECO:0007669"/>
    <property type="project" value="TreeGrafter"/>
</dbReference>
<dbReference type="PANTHER" id="PTHR45852:SF1">
    <property type="entry name" value="SERINE_THREONINE-PROTEIN KINASE RIO2"/>
    <property type="match status" value="1"/>
</dbReference>
<feature type="domain" description="RIO-type" evidence="9">
    <location>
        <begin position="1"/>
        <end position="39"/>
    </location>
</feature>
<evidence type="ECO:0000256" key="3">
    <source>
        <dbReference type="ARBA" id="ARBA00022679"/>
    </source>
</evidence>
<keyword evidence="2" id="KW-0723">Serine/threonine-protein kinase</keyword>
<evidence type="ECO:0000256" key="7">
    <source>
        <dbReference type="ARBA" id="ARBA00047899"/>
    </source>
</evidence>
<organism evidence="10 11">
    <name type="scientific">Cucurbita maxima</name>
    <name type="common">Pumpkin</name>
    <name type="synonym">Winter squash</name>
    <dbReference type="NCBI Taxonomy" id="3661"/>
    <lineage>
        <taxon>Eukaryota</taxon>
        <taxon>Viridiplantae</taxon>
        <taxon>Streptophyta</taxon>
        <taxon>Embryophyta</taxon>
        <taxon>Tracheophyta</taxon>
        <taxon>Spermatophyta</taxon>
        <taxon>Magnoliopsida</taxon>
        <taxon>eudicotyledons</taxon>
        <taxon>Gunneridae</taxon>
        <taxon>Pentapetalae</taxon>
        <taxon>rosids</taxon>
        <taxon>fabids</taxon>
        <taxon>Cucurbitales</taxon>
        <taxon>Cucurbitaceae</taxon>
        <taxon>Cucurbiteae</taxon>
        <taxon>Cucurbita</taxon>
    </lineage>
</organism>
<proteinExistence type="predicted"/>
<protein>
    <recommendedName>
        <fullName evidence="1">non-specific serine/threonine protein kinase</fullName>
        <ecNumber evidence="1">2.7.11.1</ecNumber>
    </recommendedName>
</protein>
<evidence type="ECO:0000256" key="2">
    <source>
        <dbReference type="ARBA" id="ARBA00022527"/>
    </source>
</evidence>
<dbReference type="PANTHER" id="PTHR45852">
    <property type="entry name" value="SER/THR-PROTEIN KINASE RIO2"/>
    <property type="match status" value="1"/>
</dbReference>
<evidence type="ECO:0000256" key="8">
    <source>
        <dbReference type="ARBA" id="ARBA00048679"/>
    </source>
</evidence>
<dbReference type="GO" id="GO:0005524">
    <property type="term" value="F:ATP binding"/>
    <property type="evidence" value="ECO:0007669"/>
    <property type="project" value="UniProtKB-KW"/>
</dbReference>
<keyword evidence="3" id="KW-0808">Transferase</keyword>
<dbReference type="GO" id="GO:0005634">
    <property type="term" value="C:nucleus"/>
    <property type="evidence" value="ECO:0007669"/>
    <property type="project" value="TreeGrafter"/>
</dbReference>
<dbReference type="GeneID" id="111498539"/>
<evidence type="ECO:0000256" key="4">
    <source>
        <dbReference type="ARBA" id="ARBA00022741"/>
    </source>
</evidence>
<dbReference type="KEGG" id="cmax:111498539"/>
<evidence type="ECO:0000256" key="1">
    <source>
        <dbReference type="ARBA" id="ARBA00012513"/>
    </source>
</evidence>
<keyword evidence="6" id="KW-0067">ATP-binding</keyword>
<evidence type="ECO:0000313" key="10">
    <source>
        <dbReference type="Proteomes" id="UP000504608"/>
    </source>
</evidence>
<keyword evidence="5" id="KW-0418">Kinase</keyword>
<keyword evidence="4" id="KW-0547">Nucleotide-binding</keyword>
<dbReference type="OrthoDB" id="10258631at2759"/>